<organism evidence="2 3">
    <name type="scientific">Eisenbergiella tayi</name>
    <dbReference type="NCBI Taxonomy" id="1432052"/>
    <lineage>
        <taxon>Bacteria</taxon>
        <taxon>Bacillati</taxon>
        <taxon>Bacillota</taxon>
        <taxon>Clostridia</taxon>
        <taxon>Lachnospirales</taxon>
        <taxon>Lachnospiraceae</taxon>
        <taxon>Eisenbergiella</taxon>
    </lineage>
</organism>
<dbReference type="EMBL" id="MCGH01000004">
    <property type="protein sequence ID" value="ODM02320.1"/>
    <property type="molecule type" value="Genomic_DNA"/>
</dbReference>
<evidence type="ECO:0000256" key="1">
    <source>
        <dbReference type="SAM" id="MobiDB-lite"/>
    </source>
</evidence>
<evidence type="ECO:0000313" key="3">
    <source>
        <dbReference type="Proteomes" id="UP000094067"/>
    </source>
</evidence>
<gene>
    <name evidence="2" type="ORF">BEI61_05482</name>
</gene>
<dbReference type="RefSeq" id="WP_069154867.1">
    <property type="nucleotide sequence ID" value="NZ_MCGH01000004.1"/>
</dbReference>
<name>A0A1E3A0Q4_9FIRM</name>
<dbReference type="AlphaFoldDB" id="A0A1E3A0Q4"/>
<dbReference type="PATRIC" id="fig|1432052.4.peg.6095"/>
<comment type="caution">
    <text evidence="2">The sequence shown here is derived from an EMBL/GenBank/DDBJ whole genome shotgun (WGS) entry which is preliminary data.</text>
</comment>
<dbReference type="Pfam" id="PF13730">
    <property type="entry name" value="HTH_36"/>
    <property type="match status" value="1"/>
</dbReference>
<dbReference type="Proteomes" id="UP000094067">
    <property type="component" value="Unassembled WGS sequence"/>
</dbReference>
<proteinExistence type="predicted"/>
<dbReference type="SUPFAM" id="SSF46785">
    <property type="entry name" value="Winged helix' DNA-binding domain"/>
    <property type="match status" value="1"/>
</dbReference>
<evidence type="ECO:0008006" key="4">
    <source>
        <dbReference type="Google" id="ProtNLM"/>
    </source>
</evidence>
<dbReference type="InterPro" id="IPR036390">
    <property type="entry name" value="WH_DNA-bd_sf"/>
</dbReference>
<dbReference type="InterPro" id="IPR036388">
    <property type="entry name" value="WH-like_DNA-bd_sf"/>
</dbReference>
<dbReference type="Gene3D" id="1.10.10.10">
    <property type="entry name" value="Winged helix-like DNA-binding domain superfamily/Winged helix DNA-binding domain"/>
    <property type="match status" value="1"/>
</dbReference>
<evidence type="ECO:0000313" key="2">
    <source>
        <dbReference type="EMBL" id="ODM02320.1"/>
    </source>
</evidence>
<protein>
    <recommendedName>
        <fullName evidence="4">Helix-turn-helix domain-containing protein</fullName>
    </recommendedName>
</protein>
<feature type="region of interest" description="Disordered" evidence="1">
    <location>
        <begin position="89"/>
        <end position="111"/>
    </location>
</feature>
<reference evidence="2 3" key="1">
    <citation type="submission" date="2016-07" db="EMBL/GenBank/DDBJ databases">
        <title>Characterization of isolates of Eisenbergiella tayi derived from blood cultures, using whole genome sequencing.</title>
        <authorList>
            <person name="Burdz T."/>
            <person name="Wiebe D."/>
            <person name="Huynh C."/>
            <person name="Bernard K."/>
        </authorList>
    </citation>
    <scope>NUCLEOTIDE SEQUENCE [LARGE SCALE GENOMIC DNA]</scope>
    <source>
        <strain evidence="2 3">NML 110608</strain>
    </source>
</reference>
<sequence length="166" mass="18200">MAKIEYMQSTFCSDLKPRARLVLQCLILHSNKEGTCFPSIKTIAAECGYGVTTVKRALDDLLEAGYIQKAPRFDERKNGGQTSNLYTLCAEMEKPTPSDGGENPPRESEPYRPYEAAFCGDTPTPRNSCAQPLAYTFADGMKAVSRRAKKAASVMWTGGQPILVPP</sequence>
<accession>A0A1E3A0Q4</accession>